<dbReference type="Gene3D" id="3.50.50.60">
    <property type="entry name" value="FAD/NAD(P)-binding domain"/>
    <property type="match status" value="2"/>
</dbReference>
<dbReference type="InParanoid" id="A0A371RFT1"/>
<keyword evidence="3" id="KW-1185">Reference proteome</keyword>
<proteinExistence type="predicted"/>
<dbReference type="AlphaFoldDB" id="A0A371RFT1"/>
<dbReference type="SUPFAM" id="SSF51905">
    <property type="entry name" value="FAD/NAD(P)-binding domain"/>
    <property type="match status" value="1"/>
</dbReference>
<dbReference type="Proteomes" id="UP000264589">
    <property type="component" value="Unassembled WGS sequence"/>
</dbReference>
<dbReference type="Pfam" id="PF04820">
    <property type="entry name" value="Trp_halogenase"/>
    <property type="match status" value="2"/>
</dbReference>
<name>A0A371RFT1_9PROT</name>
<dbReference type="OrthoDB" id="7580761at2"/>
<evidence type="ECO:0000256" key="1">
    <source>
        <dbReference type="SAM" id="MobiDB-lite"/>
    </source>
</evidence>
<dbReference type="InterPro" id="IPR006905">
    <property type="entry name" value="Flavin_halogenase"/>
</dbReference>
<protein>
    <recommendedName>
        <fullName evidence="4">Tryptophan halogenase</fullName>
    </recommendedName>
</protein>
<feature type="region of interest" description="Disordered" evidence="1">
    <location>
        <begin position="445"/>
        <end position="466"/>
    </location>
</feature>
<dbReference type="RefSeq" id="WP_116390937.1">
    <property type="nucleotide sequence ID" value="NZ_QUQO01000001.1"/>
</dbReference>
<comment type="caution">
    <text evidence="2">The sequence shown here is derived from an EMBL/GenBank/DDBJ whole genome shotgun (WGS) entry which is preliminary data.</text>
</comment>
<dbReference type="InterPro" id="IPR036188">
    <property type="entry name" value="FAD/NAD-bd_sf"/>
</dbReference>
<gene>
    <name evidence="2" type="ORF">DX908_02830</name>
</gene>
<evidence type="ECO:0000313" key="2">
    <source>
        <dbReference type="EMBL" id="RFB04308.1"/>
    </source>
</evidence>
<accession>A0A371RFT1</accession>
<evidence type="ECO:0000313" key="3">
    <source>
        <dbReference type="Proteomes" id="UP000264589"/>
    </source>
</evidence>
<reference evidence="2 3" key="1">
    <citation type="submission" date="2018-08" db="EMBL/GenBank/DDBJ databases">
        <title>Parvularcula sp. SM1705, isolated from surface water of the South Sea China.</title>
        <authorList>
            <person name="Sun L."/>
        </authorList>
    </citation>
    <scope>NUCLEOTIDE SEQUENCE [LARGE SCALE GENOMIC DNA]</scope>
    <source>
        <strain evidence="2 3">SM1705</strain>
    </source>
</reference>
<evidence type="ECO:0008006" key="4">
    <source>
        <dbReference type="Google" id="ProtNLM"/>
    </source>
</evidence>
<sequence length="466" mass="50520">MSSTPHLIITGATLEGWFAAALLVNRLRPLGIGVTVVPSPDDAPPPLALCTTPAHGHLHRELKLDERDVVRFCGGSFRLATQYKDENDETGFLIGFASAGEPRDGAGFHHYWHRAKEWDGARAFSSYNLAAAAAAKGKFAPPIPEAADIRGRFEFGLHLSGPLYQDYLQKCALHYGAVLAPSSFASSVRDDDGKVSGLMLENGETLSGGFFIDATGSAACLAGAGEMQTALQGPGQLDWQESAARANLSLTVTSGQQGGYDISVPLYETTATGRYRAGDGNVPNSWRLHPWAENVLSIGRTAAELEPLGAPMMTLAATALDTFTELLPFGNDAPFAREEYNRRMHETCERFSEFQLIQHVLSPGGPSEDDLPETLRRKLTQFNSRGRIVTYDHESFDEDTHLALYLGAGLMPDRHDALANRAEDGQVKDFLSATLKSVRAARDAMPDQREWLEKSGIARKTEGGSS</sequence>
<dbReference type="EMBL" id="QUQO01000001">
    <property type="protein sequence ID" value="RFB04308.1"/>
    <property type="molecule type" value="Genomic_DNA"/>
</dbReference>
<organism evidence="2 3">
    <name type="scientific">Parvularcula marina</name>
    <dbReference type="NCBI Taxonomy" id="2292771"/>
    <lineage>
        <taxon>Bacteria</taxon>
        <taxon>Pseudomonadati</taxon>
        <taxon>Pseudomonadota</taxon>
        <taxon>Alphaproteobacteria</taxon>
        <taxon>Parvularculales</taxon>
        <taxon>Parvularculaceae</taxon>
        <taxon>Parvularcula</taxon>
    </lineage>
</organism>
<dbReference type="GO" id="GO:0004497">
    <property type="term" value="F:monooxygenase activity"/>
    <property type="evidence" value="ECO:0007669"/>
    <property type="project" value="InterPro"/>
</dbReference>